<protein>
    <recommendedName>
        <fullName evidence="1">RNA-directed DNA polymerase</fullName>
        <ecNumber evidence="1">2.7.7.49</ecNumber>
    </recommendedName>
</protein>
<dbReference type="OrthoDB" id="7055795at2"/>
<dbReference type="Proteomes" id="UP000076825">
    <property type="component" value="Chromosome 1"/>
</dbReference>
<dbReference type="EMBL" id="LT546645">
    <property type="protein sequence ID" value="SAI73394.1"/>
    <property type="molecule type" value="Genomic_DNA"/>
</dbReference>
<dbReference type="PANTHER" id="PTHR34047">
    <property type="entry name" value="NUCLEAR INTRON MATURASE 1, MITOCHONDRIAL-RELATED"/>
    <property type="match status" value="1"/>
</dbReference>
<evidence type="ECO:0000256" key="8">
    <source>
        <dbReference type="ARBA" id="ARBA00034120"/>
    </source>
</evidence>
<dbReference type="NCBIfam" id="NF038237">
    <property type="entry name" value="retron_Ec67_fus"/>
    <property type="match status" value="1"/>
</dbReference>
<dbReference type="InterPro" id="IPR000477">
    <property type="entry name" value="RT_dom"/>
</dbReference>
<keyword evidence="2" id="KW-0808">Transferase</keyword>
<dbReference type="GO" id="GO:0003964">
    <property type="term" value="F:RNA-directed DNA polymerase activity"/>
    <property type="evidence" value="ECO:0007669"/>
    <property type="project" value="UniProtKB-KW"/>
</dbReference>
<dbReference type="PROSITE" id="PS50878">
    <property type="entry name" value="RT_POL"/>
    <property type="match status" value="1"/>
</dbReference>
<evidence type="ECO:0000313" key="11">
    <source>
        <dbReference type="EMBL" id="SAI73394.1"/>
    </source>
</evidence>
<evidence type="ECO:0000256" key="1">
    <source>
        <dbReference type="ARBA" id="ARBA00012493"/>
    </source>
</evidence>
<dbReference type="STRING" id="123899.SAMEA3906487_03683"/>
<keyword evidence="5" id="KW-0460">Magnesium</keyword>
<dbReference type="KEGG" id="btrm:SAMEA390648703683"/>
<keyword evidence="12" id="KW-1185">Reference proteome</keyword>
<dbReference type="InterPro" id="IPR053543">
    <property type="entry name" value="Bacterial_RT"/>
</dbReference>
<evidence type="ECO:0000256" key="2">
    <source>
        <dbReference type="ARBA" id="ARBA00022679"/>
    </source>
</evidence>
<feature type="domain" description="Reverse transcriptase" evidence="10">
    <location>
        <begin position="35"/>
        <end position="270"/>
    </location>
</feature>
<organism evidence="11 12">
    <name type="scientific">Bordetella trematum</name>
    <dbReference type="NCBI Taxonomy" id="123899"/>
    <lineage>
        <taxon>Bacteria</taxon>
        <taxon>Pseudomonadati</taxon>
        <taxon>Pseudomonadota</taxon>
        <taxon>Betaproteobacteria</taxon>
        <taxon>Burkholderiales</taxon>
        <taxon>Alcaligenaceae</taxon>
        <taxon>Bordetella</taxon>
    </lineage>
</organism>
<dbReference type="GeneID" id="56589082"/>
<evidence type="ECO:0000259" key="10">
    <source>
        <dbReference type="PROSITE" id="PS50878"/>
    </source>
</evidence>
<keyword evidence="4" id="KW-0479">Metal-binding</keyword>
<reference evidence="11 12" key="1">
    <citation type="submission" date="2016-04" db="EMBL/GenBank/DDBJ databases">
        <authorList>
            <consortium name="Pathogen Informatics"/>
        </authorList>
    </citation>
    <scope>NUCLEOTIDE SEQUENCE [LARGE SCALE GENOMIC DNA]</scope>
    <source>
        <strain evidence="11 12">H044680328</strain>
    </source>
</reference>
<dbReference type="PRINTS" id="PR00866">
    <property type="entry name" value="RNADNAPOLMS"/>
</dbReference>
<dbReference type="Pfam" id="PF00078">
    <property type="entry name" value="RVT_1"/>
    <property type="match status" value="1"/>
</dbReference>
<proteinExistence type="inferred from homology"/>
<comment type="catalytic activity">
    <reaction evidence="9">
        <text>DNA(n) + a 2'-deoxyribonucleoside 5'-triphosphate = DNA(n+1) + diphosphate</text>
        <dbReference type="Rhea" id="RHEA:22508"/>
        <dbReference type="Rhea" id="RHEA-COMP:17339"/>
        <dbReference type="Rhea" id="RHEA-COMP:17340"/>
        <dbReference type="ChEBI" id="CHEBI:33019"/>
        <dbReference type="ChEBI" id="CHEBI:61560"/>
        <dbReference type="ChEBI" id="CHEBI:173112"/>
        <dbReference type="EC" id="2.7.7.49"/>
    </reaction>
</comment>
<dbReference type="InterPro" id="IPR000123">
    <property type="entry name" value="Reverse_transcriptase_msDNA"/>
</dbReference>
<dbReference type="CDD" id="cd03487">
    <property type="entry name" value="RT_Bac_retron_II"/>
    <property type="match status" value="1"/>
</dbReference>
<evidence type="ECO:0000256" key="7">
    <source>
        <dbReference type="ARBA" id="ARBA00023118"/>
    </source>
</evidence>
<sequence length="576" mass="65288">MWATHPPPFMTQLKKLKAAKDIYDISTLLNYKAGKLSYILYVIDESDKYSSFEIPKKGGGTRTIKSPIPKLKRLQKNLSNLLQNCLDELRSENSYVDPMSHGFEKKRNIITNAEVHRAKRYIFNIDIKDFFGSINFGRVRGFFIKDNRFELDPKIATIIAQICCHENSLPQGSPCSPVISNIIGHILDVRLLSLAIKNGCSYTRYADDITFSTNKKKFPSSIAAKDDEGHGWSVGKELSDILKTNKFSENKNKTRMQYKTSRQSVTGLVVNKKINVRSEYRKQVRAMVHSLFSKGTFFIPKAGVAPMDEFPEGTLNQLHGMLGFIDSIDQNNVLRQGLEAASITQKEKTYRKFLLYKDFYLSTRPIILCEGKTDNIYLKCAIKSLAGQHQLLGERVGVDSFKMKVRFYKYAETSTGRILGLSGGTGDFPKFINSYLSGISKFTALELNHPVIMIIDNDSGAKGIYSKLREILNRQISPAEEYIYAGENLYIVPTPIAKHGQHSMIEDCFDKDTKKILVDGKKFNPDDKASIDMFYGKSVFATQVIERFSEKINFNGFSVFLSRIESAINHFHNMKG</sequence>
<comment type="similarity">
    <text evidence="8">Belongs to the bacterial reverse transcriptase family.</text>
</comment>
<dbReference type="InterPro" id="IPR043502">
    <property type="entry name" value="DNA/RNA_pol_sf"/>
</dbReference>
<dbReference type="PATRIC" id="fig|123899.6.peg.3684"/>
<dbReference type="RefSeq" id="WP_127070827.1">
    <property type="nucleotide sequence ID" value="NZ_CP016340.1"/>
</dbReference>
<evidence type="ECO:0000256" key="4">
    <source>
        <dbReference type="ARBA" id="ARBA00022723"/>
    </source>
</evidence>
<keyword evidence="6 11" id="KW-0695">RNA-directed DNA polymerase</keyword>
<evidence type="ECO:0000256" key="3">
    <source>
        <dbReference type="ARBA" id="ARBA00022695"/>
    </source>
</evidence>
<dbReference type="PANTHER" id="PTHR34047:SF7">
    <property type="entry name" value="RNA-DIRECTED DNA POLYMERASE"/>
    <property type="match status" value="1"/>
</dbReference>
<dbReference type="InterPro" id="IPR051083">
    <property type="entry name" value="GrpII_Intron_Splice-Mob/Def"/>
</dbReference>
<gene>
    <name evidence="11" type="ORF">SAMEA3906487_03683</name>
</gene>
<dbReference type="SUPFAM" id="SSF56672">
    <property type="entry name" value="DNA/RNA polymerases"/>
    <property type="match status" value="1"/>
</dbReference>
<evidence type="ECO:0000256" key="9">
    <source>
        <dbReference type="ARBA" id="ARBA00048173"/>
    </source>
</evidence>
<keyword evidence="7" id="KW-0051">Antiviral defense</keyword>
<dbReference type="GO" id="GO:0003723">
    <property type="term" value="F:RNA binding"/>
    <property type="evidence" value="ECO:0007669"/>
    <property type="project" value="InterPro"/>
</dbReference>
<dbReference type="GO" id="GO:0051607">
    <property type="term" value="P:defense response to virus"/>
    <property type="evidence" value="ECO:0007669"/>
    <property type="project" value="UniProtKB-KW"/>
</dbReference>
<keyword evidence="3" id="KW-0548">Nucleotidyltransferase</keyword>
<name>A0A157NX36_9BORD</name>
<dbReference type="AlphaFoldDB" id="A0A157NX36"/>
<dbReference type="EC" id="2.7.7.49" evidence="1"/>
<dbReference type="GO" id="GO:0046872">
    <property type="term" value="F:metal ion binding"/>
    <property type="evidence" value="ECO:0007669"/>
    <property type="project" value="UniProtKB-KW"/>
</dbReference>
<accession>A0A157NX36</accession>
<evidence type="ECO:0000256" key="6">
    <source>
        <dbReference type="ARBA" id="ARBA00022918"/>
    </source>
</evidence>
<evidence type="ECO:0000313" key="12">
    <source>
        <dbReference type="Proteomes" id="UP000076825"/>
    </source>
</evidence>
<evidence type="ECO:0000256" key="5">
    <source>
        <dbReference type="ARBA" id="ARBA00022842"/>
    </source>
</evidence>